<dbReference type="Gene3D" id="3.30.200.20">
    <property type="entry name" value="Phosphorylase Kinase, domain 1"/>
    <property type="match status" value="1"/>
</dbReference>
<dbReference type="GO" id="GO:0046872">
    <property type="term" value="F:metal ion binding"/>
    <property type="evidence" value="ECO:0007669"/>
    <property type="project" value="UniProtKB-KW"/>
</dbReference>
<keyword evidence="12 22" id="KW-0418">Kinase</keyword>
<keyword evidence="11 18" id="KW-0547">Nucleotide-binding</keyword>
<name>A0A6M2DSS6_XENCH</name>
<feature type="compositionally biased region" description="Acidic residues" evidence="20">
    <location>
        <begin position="377"/>
        <end position="386"/>
    </location>
</feature>
<evidence type="ECO:0000256" key="5">
    <source>
        <dbReference type="ARBA" id="ARBA00022490"/>
    </source>
</evidence>
<dbReference type="EC" id="2.7.11.1" evidence="4"/>
<keyword evidence="13 18" id="KW-0067">ATP-binding</keyword>
<keyword evidence="8" id="KW-0808">Transferase</keyword>
<evidence type="ECO:0000256" key="14">
    <source>
        <dbReference type="ARBA" id="ARBA00022842"/>
    </source>
</evidence>
<feature type="compositionally biased region" description="Low complexity" evidence="20">
    <location>
        <begin position="414"/>
        <end position="425"/>
    </location>
</feature>
<evidence type="ECO:0000256" key="15">
    <source>
        <dbReference type="ARBA" id="ARBA00022990"/>
    </source>
</evidence>
<dbReference type="Pfam" id="PF00069">
    <property type="entry name" value="Pkinase"/>
    <property type="match status" value="1"/>
</dbReference>
<dbReference type="InterPro" id="IPR017441">
    <property type="entry name" value="Protein_kinase_ATP_BS"/>
</dbReference>
<keyword evidence="7" id="KW-0597">Phosphoprotein</keyword>
<reference evidence="22" key="1">
    <citation type="submission" date="2020-03" db="EMBL/GenBank/DDBJ databases">
        <title>Transcriptomic Profiling of the Digestive Tract of the Rat Flea, Xenopsylla cheopis, Following Blood Feeding and Infection with Yersinia pestis.</title>
        <authorList>
            <person name="Bland D.M."/>
            <person name="Martens C.A."/>
            <person name="Virtaneva K."/>
            <person name="Kanakabandi K."/>
            <person name="Long D."/>
            <person name="Rosenke R."/>
            <person name="Saturday G.A."/>
            <person name="Hoyt F.H."/>
            <person name="Bruno D.P."/>
            <person name="Ribeiro J.M.C."/>
            <person name="Hinnebusch J."/>
        </authorList>
    </citation>
    <scope>NUCLEOTIDE SEQUENCE</scope>
</reference>
<dbReference type="GO" id="GO:0006915">
    <property type="term" value="P:apoptotic process"/>
    <property type="evidence" value="ECO:0007669"/>
    <property type="project" value="UniProtKB-KW"/>
</dbReference>
<dbReference type="FunFam" id="1.10.510.10:FF:000411">
    <property type="entry name" value="Probable Ste20-like kinase Don3"/>
    <property type="match status" value="1"/>
</dbReference>
<dbReference type="FunFam" id="3.30.200.20:FF:000252">
    <property type="entry name" value="Serine/threonine-protein kinase 26"/>
    <property type="match status" value="1"/>
</dbReference>
<keyword evidence="5" id="KW-0963">Cytoplasm</keyword>
<feature type="compositionally biased region" description="Polar residues" evidence="20">
    <location>
        <begin position="584"/>
        <end position="607"/>
    </location>
</feature>
<dbReference type="GO" id="GO:0004674">
    <property type="term" value="F:protein serine/threonine kinase activity"/>
    <property type="evidence" value="ECO:0007669"/>
    <property type="project" value="UniProtKB-KW"/>
</dbReference>
<feature type="binding site" evidence="18">
    <location>
        <position position="129"/>
    </location>
    <ligand>
        <name>ATP</name>
        <dbReference type="ChEBI" id="CHEBI:30616"/>
    </ligand>
</feature>
<dbReference type="CDD" id="cd06609">
    <property type="entry name" value="STKc_MST3_like"/>
    <property type="match status" value="1"/>
</dbReference>
<comment type="subcellular location">
    <subcellularLocation>
        <location evidence="2">Cytoplasm</location>
    </subcellularLocation>
</comment>
<evidence type="ECO:0000256" key="18">
    <source>
        <dbReference type="PROSITE-ProRule" id="PRU10141"/>
    </source>
</evidence>
<feature type="compositionally biased region" description="Polar residues" evidence="20">
    <location>
        <begin position="27"/>
        <end position="59"/>
    </location>
</feature>
<dbReference type="PROSITE" id="PS50011">
    <property type="entry name" value="PROTEIN_KINASE_DOM"/>
    <property type="match status" value="1"/>
</dbReference>
<dbReference type="AlphaFoldDB" id="A0A6M2DSS6"/>
<evidence type="ECO:0000259" key="21">
    <source>
        <dbReference type="PROSITE" id="PS50011"/>
    </source>
</evidence>
<keyword evidence="19" id="KW-0175">Coiled coil</keyword>
<keyword evidence="6 22" id="KW-0723">Serine/threonine-protein kinase</keyword>
<dbReference type="InterPro" id="IPR046409">
    <property type="entry name" value="PDC10_dimerisation_sf"/>
</dbReference>
<comment type="catalytic activity">
    <reaction evidence="16">
        <text>L-threonyl-[protein] + ATP = O-phospho-L-threonyl-[protein] + ADP + H(+)</text>
        <dbReference type="Rhea" id="RHEA:46608"/>
        <dbReference type="Rhea" id="RHEA-COMP:11060"/>
        <dbReference type="Rhea" id="RHEA-COMP:11605"/>
        <dbReference type="ChEBI" id="CHEBI:15378"/>
        <dbReference type="ChEBI" id="CHEBI:30013"/>
        <dbReference type="ChEBI" id="CHEBI:30616"/>
        <dbReference type="ChEBI" id="CHEBI:61977"/>
        <dbReference type="ChEBI" id="CHEBI:456216"/>
        <dbReference type="EC" id="2.7.11.1"/>
    </reaction>
</comment>
<evidence type="ECO:0000313" key="22">
    <source>
        <dbReference type="EMBL" id="NOV48884.1"/>
    </source>
</evidence>
<evidence type="ECO:0000256" key="13">
    <source>
        <dbReference type="ARBA" id="ARBA00022840"/>
    </source>
</evidence>
<dbReference type="InterPro" id="IPR000719">
    <property type="entry name" value="Prot_kinase_dom"/>
</dbReference>
<organism evidence="22">
    <name type="scientific">Xenopsylla cheopis</name>
    <name type="common">Oriental rat flea</name>
    <name type="synonym">Pulex cheopis</name>
    <dbReference type="NCBI Taxonomy" id="163159"/>
    <lineage>
        <taxon>Eukaryota</taxon>
        <taxon>Metazoa</taxon>
        <taxon>Ecdysozoa</taxon>
        <taxon>Arthropoda</taxon>
        <taxon>Hexapoda</taxon>
        <taxon>Insecta</taxon>
        <taxon>Pterygota</taxon>
        <taxon>Neoptera</taxon>
        <taxon>Endopterygota</taxon>
        <taxon>Siphonaptera</taxon>
        <taxon>Pulicidae</taxon>
        <taxon>Xenopsyllinae</taxon>
        <taxon>Xenopsylla</taxon>
    </lineage>
</organism>
<keyword evidence="10" id="KW-0479">Metal-binding</keyword>
<accession>A0A6M2DSS6</accession>
<evidence type="ECO:0000256" key="9">
    <source>
        <dbReference type="ARBA" id="ARBA00022703"/>
    </source>
</evidence>
<feature type="region of interest" description="Disordered" evidence="20">
    <location>
        <begin position="443"/>
        <end position="646"/>
    </location>
</feature>
<feature type="compositionally biased region" description="Polar residues" evidence="20">
    <location>
        <begin position="618"/>
        <end position="631"/>
    </location>
</feature>
<evidence type="ECO:0000256" key="17">
    <source>
        <dbReference type="ARBA" id="ARBA00048679"/>
    </source>
</evidence>
<evidence type="ECO:0000256" key="2">
    <source>
        <dbReference type="ARBA" id="ARBA00004496"/>
    </source>
</evidence>
<proteinExistence type="inferred from homology"/>
<dbReference type="Gene3D" id="1.10.12.70">
    <property type="match status" value="1"/>
</dbReference>
<keyword evidence="14" id="KW-0460">Magnesium</keyword>
<dbReference type="PANTHER" id="PTHR48012">
    <property type="entry name" value="STERILE20-LIKE KINASE, ISOFORM B-RELATED"/>
    <property type="match status" value="1"/>
</dbReference>
<evidence type="ECO:0000256" key="7">
    <source>
        <dbReference type="ARBA" id="ARBA00022553"/>
    </source>
</evidence>
<evidence type="ECO:0000256" key="11">
    <source>
        <dbReference type="ARBA" id="ARBA00022741"/>
    </source>
</evidence>
<evidence type="ECO:0000256" key="10">
    <source>
        <dbReference type="ARBA" id="ARBA00022723"/>
    </source>
</evidence>
<comment type="cofactor">
    <cofactor evidence="1">
        <name>Mg(2+)</name>
        <dbReference type="ChEBI" id="CHEBI:18420"/>
    </cofactor>
</comment>
<evidence type="ECO:0000256" key="4">
    <source>
        <dbReference type="ARBA" id="ARBA00012513"/>
    </source>
</evidence>
<evidence type="ECO:0000256" key="20">
    <source>
        <dbReference type="SAM" id="MobiDB-lite"/>
    </source>
</evidence>
<feature type="coiled-coil region" evidence="19">
    <location>
        <begin position="126"/>
        <end position="153"/>
    </location>
</feature>
<keyword evidence="15" id="KW-0007">Acetylation</keyword>
<evidence type="ECO:0000256" key="19">
    <source>
        <dbReference type="SAM" id="Coils"/>
    </source>
</evidence>
<comment type="catalytic activity">
    <reaction evidence="17">
        <text>L-seryl-[protein] + ATP = O-phospho-L-seryl-[protein] + ADP + H(+)</text>
        <dbReference type="Rhea" id="RHEA:17989"/>
        <dbReference type="Rhea" id="RHEA-COMP:9863"/>
        <dbReference type="Rhea" id="RHEA-COMP:11604"/>
        <dbReference type="ChEBI" id="CHEBI:15378"/>
        <dbReference type="ChEBI" id="CHEBI:29999"/>
        <dbReference type="ChEBI" id="CHEBI:30616"/>
        <dbReference type="ChEBI" id="CHEBI:83421"/>
        <dbReference type="ChEBI" id="CHEBI:456216"/>
        <dbReference type="EC" id="2.7.11.1"/>
    </reaction>
</comment>
<evidence type="ECO:0000256" key="12">
    <source>
        <dbReference type="ARBA" id="ARBA00022777"/>
    </source>
</evidence>
<dbReference type="GO" id="GO:0005737">
    <property type="term" value="C:cytoplasm"/>
    <property type="evidence" value="ECO:0007669"/>
    <property type="project" value="UniProtKB-SubCell"/>
</dbReference>
<protein>
    <recommendedName>
        <fullName evidence="4">non-specific serine/threonine protein kinase</fullName>
        <ecNumber evidence="4">2.7.11.1</ecNumber>
    </recommendedName>
</protein>
<dbReference type="Gene3D" id="1.10.510.10">
    <property type="entry name" value="Transferase(Phosphotransferase) domain 1"/>
    <property type="match status" value="1"/>
</dbReference>
<dbReference type="SUPFAM" id="SSF56112">
    <property type="entry name" value="Protein kinase-like (PK-like)"/>
    <property type="match status" value="1"/>
</dbReference>
<feature type="domain" description="Protein kinase" evidence="21">
    <location>
        <begin position="100"/>
        <end position="350"/>
    </location>
</feature>
<evidence type="ECO:0000256" key="6">
    <source>
        <dbReference type="ARBA" id="ARBA00022527"/>
    </source>
</evidence>
<dbReference type="PROSITE" id="PS00107">
    <property type="entry name" value="PROTEIN_KINASE_ATP"/>
    <property type="match status" value="1"/>
</dbReference>
<dbReference type="InterPro" id="IPR011009">
    <property type="entry name" value="Kinase-like_dom_sf"/>
</dbReference>
<sequence>MWNALGGATATVLPSTTSTTYHEKWTPQPQQNTLTNSSQQKLQRTPQQRTPSMSMPHQQNGSGNNGAANLRWQKSDAGTAVGVASRLRNRESKVDPEKIFTKQERIGKGSFGEVFKGIDNRTQQVVAIKIIDLEEAEDEIEDIQQEIMVLSQCDSPFVTKYYGSYLKGTKLWIIMEYLGGGSALDLMKAGIFEEMHIAVILREVLKGLDYLHSERKLHRDIKAANVLLSEMGDVKLADFGVAGQLTNTTSKRNTFVGTPFWMAPEVIKQSAYDSKADIWSLGITAIELAKGEPPNSELHPMRVLFLIPKNNPPQLTGNYTKQFKEFVEACLNKDPENRPTAKELLKFHFIKKAKKNSYLSDLIDRYKKWKSQRSEESETESENSDSEESKQDSDLDEPWIMTVKGKHNMKPLVSNSSSNSSSGNNVDMQNIPSLIVNNREHVSQQPDNLATNKHNGSQSVQARSPPKDNNLNHYKPAQQINSSDNRKERDRDRERDKDNKRDRESRDLERERDRLNEREREHDRENMKEMLTREKRSSKDISPLDHRGGDMNHHAIEQHQQQSVMIQPPKSPSSPDKKTAGAYSFSSGHRNSTPSSGNTTTAINAASAQPPADHGPVNVNSPVHTNGNHHYSSWDKRSSTHNSVGPKDRTCLSAVIYPLIADLQTKRNSLSNHSNGSTNSGTNHLDELRAAFDIAERASPGISELFVKEVLTRLMPGETAPRINGLMERVVRES</sequence>
<dbReference type="InterPro" id="IPR050629">
    <property type="entry name" value="STE20/SPS1-PAK"/>
</dbReference>
<dbReference type="GO" id="GO:0005524">
    <property type="term" value="F:ATP binding"/>
    <property type="evidence" value="ECO:0007669"/>
    <property type="project" value="UniProtKB-UniRule"/>
</dbReference>
<dbReference type="EMBL" id="GIIL01005158">
    <property type="protein sequence ID" value="NOV48884.1"/>
    <property type="molecule type" value="Transcribed_RNA"/>
</dbReference>
<feature type="compositionally biased region" description="Polar residues" evidence="20">
    <location>
        <begin position="443"/>
        <end position="472"/>
    </location>
</feature>
<evidence type="ECO:0000256" key="3">
    <source>
        <dbReference type="ARBA" id="ARBA00008874"/>
    </source>
</evidence>
<comment type="similarity">
    <text evidence="3">Belongs to the protein kinase superfamily. STE Ser/Thr protein kinase family. STE20 subfamily.</text>
</comment>
<dbReference type="PANTHER" id="PTHR48012:SF10">
    <property type="entry name" value="FI20177P1"/>
    <property type="match status" value="1"/>
</dbReference>
<feature type="region of interest" description="Disordered" evidence="20">
    <location>
        <begin position="369"/>
        <end position="429"/>
    </location>
</feature>
<feature type="compositionally biased region" description="Basic and acidic residues" evidence="20">
    <location>
        <begin position="484"/>
        <end position="557"/>
    </location>
</feature>
<feature type="region of interest" description="Disordered" evidence="20">
    <location>
        <begin position="18"/>
        <end position="68"/>
    </location>
</feature>
<evidence type="ECO:0000256" key="1">
    <source>
        <dbReference type="ARBA" id="ARBA00001946"/>
    </source>
</evidence>
<evidence type="ECO:0000256" key="16">
    <source>
        <dbReference type="ARBA" id="ARBA00047899"/>
    </source>
</evidence>
<keyword evidence="9" id="KW-0053">Apoptosis</keyword>
<dbReference type="SMART" id="SM00220">
    <property type="entry name" value="S_TKc"/>
    <property type="match status" value="1"/>
</dbReference>
<evidence type="ECO:0000256" key="8">
    <source>
        <dbReference type="ARBA" id="ARBA00022679"/>
    </source>
</evidence>